<organism evidence="1 2">
    <name type="scientific">Flavobacterium psychrophilum</name>
    <dbReference type="NCBI Taxonomy" id="96345"/>
    <lineage>
        <taxon>Bacteria</taxon>
        <taxon>Pseudomonadati</taxon>
        <taxon>Bacteroidota</taxon>
        <taxon>Flavobacteriia</taxon>
        <taxon>Flavobacteriales</taxon>
        <taxon>Flavobacteriaceae</taxon>
        <taxon>Flavobacterium</taxon>
    </lineage>
</organism>
<proteinExistence type="predicted"/>
<sequence>MTFIQVLQSEFYYLVEAIEHGCSDVEVIKNLITELKAKTGYQYEL</sequence>
<evidence type="ECO:0000313" key="2">
    <source>
        <dbReference type="Proteomes" id="UP000596329"/>
    </source>
</evidence>
<name>A0A8G2G1X7_FLAPS</name>
<dbReference type="AlphaFoldDB" id="A0A8G2G1X7"/>
<accession>A0A8G2G1X7</accession>
<reference evidence="1 2" key="1">
    <citation type="submission" date="2020-07" db="EMBL/GenBank/DDBJ databases">
        <title>Genomic characterization of Flavobacterium psychrophilum strains.</title>
        <authorList>
            <person name="Castillo D."/>
            <person name="Jorgensen J."/>
            <person name="Middelboe M."/>
        </authorList>
    </citation>
    <scope>NUCLEOTIDE SEQUENCE [LARGE SCALE GENOMIC DNA]</scope>
    <source>
        <strain evidence="1 2">FPS-R7</strain>
    </source>
</reference>
<gene>
    <name evidence="1" type="ORF">H0H26_06895</name>
</gene>
<dbReference type="Proteomes" id="UP000596329">
    <property type="component" value="Chromosome"/>
</dbReference>
<protein>
    <submittedName>
        <fullName evidence="1">Uncharacterized protein</fullName>
    </submittedName>
</protein>
<evidence type="ECO:0000313" key="1">
    <source>
        <dbReference type="EMBL" id="QRE05307.1"/>
    </source>
</evidence>
<dbReference type="EMBL" id="CP059075">
    <property type="protein sequence ID" value="QRE05307.1"/>
    <property type="molecule type" value="Genomic_DNA"/>
</dbReference>
<dbReference type="RefSeq" id="WP_165593152.1">
    <property type="nucleotide sequence ID" value="NZ_CP059075.1"/>
</dbReference>